<dbReference type="OrthoDB" id="9786584at2"/>
<dbReference type="FunFam" id="3.20.20.150:FF:000007">
    <property type="entry name" value="Hydroxypyruvate isomerase"/>
    <property type="match status" value="1"/>
</dbReference>
<keyword evidence="5" id="KW-0670">Pyruvate</keyword>
<keyword evidence="1 2" id="KW-0413">Isomerase</keyword>
<dbReference type="InterPro" id="IPR017643">
    <property type="entry name" value="Hydroxypyruvate_isomerase"/>
</dbReference>
<keyword evidence="6" id="KW-1185">Reference proteome</keyword>
<dbReference type="InterPro" id="IPR013022">
    <property type="entry name" value="Xyl_isomerase-like_TIM-brl"/>
</dbReference>
<dbReference type="PIRSF" id="PIRSF006241">
    <property type="entry name" value="HyI"/>
    <property type="match status" value="1"/>
</dbReference>
<dbReference type="EMBL" id="QYUQ01000002">
    <property type="protein sequence ID" value="RJG03635.1"/>
    <property type="molecule type" value="Genomic_DNA"/>
</dbReference>
<evidence type="ECO:0000259" key="4">
    <source>
        <dbReference type="Pfam" id="PF01261"/>
    </source>
</evidence>
<evidence type="ECO:0000313" key="5">
    <source>
        <dbReference type="EMBL" id="RJG03635.1"/>
    </source>
</evidence>
<proteinExistence type="inferred from homology"/>
<dbReference type="InterPro" id="IPR036237">
    <property type="entry name" value="Xyl_isomerase-like_sf"/>
</dbReference>
<dbReference type="InterPro" id="IPR026040">
    <property type="entry name" value="HyI-like"/>
</dbReference>
<protein>
    <submittedName>
        <fullName evidence="5">Hydroxypyruvate isomerase</fullName>
        <ecNumber evidence="5">5.3.1.22</ecNumber>
    </submittedName>
</protein>
<dbReference type="NCBIfam" id="NF043033">
    <property type="entry name" value="OxoTetrIsom"/>
    <property type="match status" value="1"/>
</dbReference>
<dbReference type="Proteomes" id="UP000266327">
    <property type="component" value="Unassembled WGS sequence"/>
</dbReference>
<dbReference type="AlphaFoldDB" id="A0A3A3G7M4"/>
<dbReference type="SUPFAM" id="SSF51658">
    <property type="entry name" value="Xylose isomerase-like"/>
    <property type="match status" value="1"/>
</dbReference>
<feature type="domain" description="Xylose isomerase-like TIM barrel" evidence="4">
    <location>
        <begin position="21"/>
        <end position="256"/>
    </location>
</feature>
<dbReference type="EC" id="5.3.1.22" evidence="5"/>
<name>A0A3A3G7M4_9BURK</name>
<evidence type="ECO:0000256" key="3">
    <source>
        <dbReference type="PIRSR" id="PIRSR006241-50"/>
    </source>
</evidence>
<comment type="caution">
    <text evidence="5">The sequence shown here is derived from an EMBL/GenBank/DDBJ whole genome shotgun (WGS) entry which is preliminary data.</text>
</comment>
<reference evidence="6" key="1">
    <citation type="submission" date="2018-09" db="EMBL/GenBank/DDBJ databases">
        <authorList>
            <person name="Zhu H."/>
        </authorList>
    </citation>
    <scope>NUCLEOTIDE SEQUENCE [LARGE SCALE GENOMIC DNA]</scope>
    <source>
        <strain evidence="6">K1S02-23</strain>
    </source>
</reference>
<dbReference type="InterPro" id="IPR050417">
    <property type="entry name" value="Sugar_Epim/Isomerase"/>
</dbReference>
<dbReference type="InterPro" id="IPR053398">
    <property type="entry name" value="HPT_OtnI_isomerases"/>
</dbReference>
<evidence type="ECO:0000256" key="2">
    <source>
        <dbReference type="PIRNR" id="PIRNR006241"/>
    </source>
</evidence>
<comment type="similarity">
    <text evidence="2">Belongs to the hyi family.</text>
</comment>
<feature type="active site" description="Proton donor/acceptor" evidence="3">
    <location>
        <position position="240"/>
    </location>
</feature>
<evidence type="ECO:0000256" key="1">
    <source>
        <dbReference type="ARBA" id="ARBA00023235"/>
    </source>
</evidence>
<dbReference type="RefSeq" id="WP_119787124.1">
    <property type="nucleotide sequence ID" value="NZ_QYUQ01000002.1"/>
</dbReference>
<gene>
    <name evidence="5" type="primary">hyi</name>
    <name evidence="5" type="ORF">D3878_20255</name>
</gene>
<dbReference type="PANTHER" id="PTHR43489">
    <property type="entry name" value="ISOMERASE"/>
    <property type="match status" value="1"/>
</dbReference>
<dbReference type="NCBIfam" id="TIGR03234">
    <property type="entry name" value="OH-pyruv-isom"/>
    <property type="match status" value="1"/>
</dbReference>
<dbReference type="PANTHER" id="PTHR43489:SF13">
    <property type="entry name" value="HYDROXYPYRUVATE ISOMERASE"/>
    <property type="match status" value="1"/>
</dbReference>
<organism evidence="5 6">
    <name type="scientific">Noviherbaspirillum sedimenti</name>
    <dbReference type="NCBI Taxonomy" id="2320865"/>
    <lineage>
        <taxon>Bacteria</taxon>
        <taxon>Pseudomonadati</taxon>
        <taxon>Pseudomonadota</taxon>
        <taxon>Betaproteobacteria</taxon>
        <taxon>Burkholderiales</taxon>
        <taxon>Oxalobacteraceae</taxon>
        <taxon>Noviherbaspirillum</taxon>
    </lineage>
</organism>
<accession>A0A3A3G7M4</accession>
<dbReference type="Pfam" id="PF01261">
    <property type="entry name" value="AP_endonuc_2"/>
    <property type="match status" value="1"/>
</dbReference>
<feature type="active site" description="Proton donor/acceptor" evidence="3">
    <location>
        <position position="143"/>
    </location>
</feature>
<dbReference type="GO" id="GO:0008903">
    <property type="term" value="F:hydroxypyruvate isomerase activity"/>
    <property type="evidence" value="ECO:0007669"/>
    <property type="project" value="UniProtKB-EC"/>
</dbReference>
<dbReference type="GO" id="GO:0046487">
    <property type="term" value="P:glyoxylate metabolic process"/>
    <property type="evidence" value="ECO:0007669"/>
    <property type="project" value="TreeGrafter"/>
</dbReference>
<evidence type="ECO:0000313" key="6">
    <source>
        <dbReference type="Proteomes" id="UP000266327"/>
    </source>
</evidence>
<dbReference type="Gene3D" id="3.20.20.150">
    <property type="entry name" value="Divalent-metal-dependent TIM barrel enzymes"/>
    <property type="match status" value="1"/>
</dbReference>
<sequence>MPKFAANLTMMFNEVPFMERFSAAAQAGFTAVEFLFPYEHAAEDIARQLREHGLQNVLFNMPPGDWGAGERGIASLPGREAEFRDGVAKAIEYAKALGTPRLHVMAGLLPEGADRARHRAVYIDNVRYACREAAKHGITILLEPINTRDIPGYFLNTQADAHAIREEVGAENLKVQMDFYHVQIVEGDIAMKVRRYLPHIGHIQIASVPMRHEPDTGEVNYPYLFALLDELGYDGWLGCEYRPAKGTVEGLGWMQAYTTNRTVTEDESPRSTGDIRQT</sequence>